<organism evidence="2 3">
    <name type="scientific">Handroanthus impetiginosus</name>
    <dbReference type="NCBI Taxonomy" id="429701"/>
    <lineage>
        <taxon>Eukaryota</taxon>
        <taxon>Viridiplantae</taxon>
        <taxon>Streptophyta</taxon>
        <taxon>Embryophyta</taxon>
        <taxon>Tracheophyta</taxon>
        <taxon>Spermatophyta</taxon>
        <taxon>Magnoliopsida</taxon>
        <taxon>eudicotyledons</taxon>
        <taxon>Gunneridae</taxon>
        <taxon>Pentapetalae</taxon>
        <taxon>asterids</taxon>
        <taxon>lamiids</taxon>
        <taxon>Lamiales</taxon>
        <taxon>Bignoniaceae</taxon>
        <taxon>Crescentiina</taxon>
        <taxon>Tabebuia alliance</taxon>
        <taxon>Handroanthus</taxon>
    </lineage>
</organism>
<sequence>MEFRQEEGTNQVKGMALNKEMAPGLREEGEVAD</sequence>
<keyword evidence="3" id="KW-1185">Reference proteome</keyword>
<evidence type="ECO:0000313" key="3">
    <source>
        <dbReference type="Proteomes" id="UP000231279"/>
    </source>
</evidence>
<proteinExistence type="predicted"/>
<accession>A0A2G9H6Q4</accession>
<protein>
    <submittedName>
        <fullName evidence="2">Uncharacterized protein</fullName>
    </submittedName>
</protein>
<name>A0A2G9H6Q4_9LAMI</name>
<dbReference type="EMBL" id="NKXS01002528">
    <property type="protein sequence ID" value="PIN13195.1"/>
    <property type="molecule type" value="Genomic_DNA"/>
</dbReference>
<dbReference type="AlphaFoldDB" id="A0A2G9H6Q4"/>
<dbReference type="Proteomes" id="UP000231279">
    <property type="component" value="Unassembled WGS sequence"/>
</dbReference>
<reference evidence="3" key="1">
    <citation type="journal article" date="2018" name="Gigascience">
        <title>Genome assembly of the Pink Ipe (Handroanthus impetiginosus, Bignoniaceae), a highly valued, ecologically keystone Neotropical timber forest tree.</title>
        <authorList>
            <person name="Silva-Junior O.B."/>
            <person name="Grattapaglia D."/>
            <person name="Novaes E."/>
            <person name="Collevatti R.G."/>
        </authorList>
    </citation>
    <scope>NUCLEOTIDE SEQUENCE [LARGE SCALE GENOMIC DNA]</scope>
    <source>
        <strain evidence="3">cv. UFG-1</strain>
    </source>
</reference>
<comment type="caution">
    <text evidence="2">The sequence shown here is derived from an EMBL/GenBank/DDBJ whole genome shotgun (WGS) entry which is preliminary data.</text>
</comment>
<evidence type="ECO:0000313" key="2">
    <source>
        <dbReference type="EMBL" id="PIN13195.1"/>
    </source>
</evidence>
<evidence type="ECO:0000256" key="1">
    <source>
        <dbReference type="SAM" id="MobiDB-lite"/>
    </source>
</evidence>
<feature type="region of interest" description="Disordered" evidence="1">
    <location>
        <begin position="1"/>
        <end position="33"/>
    </location>
</feature>
<gene>
    <name evidence="2" type="ORF">CDL12_14186</name>
</gene>